<dbReference type="Proteomes" id="UP000595691">
    <property type="component" value="Chromosome"/>
</dbReference>
<evidence type="ECO:0000313" key="6">
    <source>
        <dbReference type="Proteomes" id="UP000595691"/>
    </source>
</evidence>
<dbReference type="CDD" id="cd04584">
    <property type="entry name" value="CBS_pair_AcuB_like"/>
    <property type="match status" value="1"/>
</dbReference>
<reference evidence="5 6" key="1">
    <citation type="submission" date="2020-11" db="EMBL/GenBank/DDBJ databases">
        <title>Taxonomic evaluation of the Bacillus sporothermodurans group of bacteria based on whole genome sequences.</title>
        <authorList>
            <person name="Fiedler G."/>
            <person name="Herbstmann A.-D."/>
            <person name="Doll E."/>
            <person name="Wenning M."/>
            <person name="Brinks E."/>
            <person name="Kabisch J."/>
            <person name="Breitenwieser F."/>
            <person name="Lappann M."/>
            <person name="Boehnlein C."/>
            <person name="Franz C."/>
        </authorList>
    </citation>
    <scope>NUCLEOTIDE SEQUENCE [LARGE SCALE GENOMIC DNA]</scope>
    <source>
        <strain evidence="5 6">JCM 19841</strain>
    </source>
</reference>
<dbReference type="InterPro" id="IPR045865">
    <property type="entry name" value="ACT-like_dom_sf"/>
</dbReference>
<gene>
    <name evidence="5" type="ORF">I5776_06730</name>
</gene>
<dbReference type="InterPro" id="IPR002912">
    <property type="entry name" value="ACT_dom"/>
</dbReference>
<dbReference type="PROSITE" id="PS51671">
    <property type="entry name" value="ACT"/>
    <property type="match status" value="1"/>
</dbReference>
<feature type="domain" description="CBS" evidence="3">
    <location>
        <begin position="79"/>
        <end position="134"/>
    </location>
</feature>
<accession>A0ABX7E5M6</accession>
<name>A0ABX7E5M6_9BACI</name>
<sequence>MIIEEIMKTDVITLHAEDTIHSALLLMRERKIRHIPIVDQQEQLVGLITERDIKDTVPSPFFRNDQLEKELNFPISNIMKTNVITGHPLDFVEEVAGLFYEHRIGCLPIILKQKIIGIITSTDLLRTMVELTGVNQPGSQIEIKVPNRSGMLHEITAIFSEMHVNVHSVLVYPDKKDSQSKILVFRIQTMNPIRVIQHLKEKGHIVLWPNMPGMSV</sequence>
<dbReference type="SMART" id="SM00116">
    <property type="entry name" value="CBS"/>
    <property type="match status" value="2"/>
</dbReference>
<feature type="domain" description="CBS" evidence="3">
    <location>
        <begin position="7"/>
        <end position="66"/>
    </location>
</feature>
<evidence type="ECO:0000259" key="4">
    <source>
        <dbReference type="PROSITE" id="PS51671"/>
    </source>
</evidence>
<dbReference type="SUPFAM" id="SSF54631">
    <property type="entry name" value="CBS-domain pair"/>
    <property type="match status" value="1"/>
</dbReference>
<evidence type="ECO:0000256" key="2">
    <source>
        <dbReference type="PROSITE-ProRule" id="PRU00703"/>
    </source>
</evidence>
<dbReference type="Gene3D" id="3.30.70.260">
    <property type="match status" value="1"/>
</dbReference>
<dbReference type="PANTHER" id="PTHR43080">
    <property type="entry name" value="CBS DOMAIN-CONTAINING PROTEIN CBSX3, MITOCHONDRIAL"/>
    <property type="match status" value="1"/>
</dbReference>
<dbReference type="PROSITE" id="PS51371">
    <property type="entry name" value="CBS"/>
    <property type="match status" value="2"/>
</dbReference>
<keyword evidence="6" id="KW-1185">Reference proteome</keyword>
<dbReference type="PANTHER" id="PTHR43080:SF2">
    <property type="entry name" value="CBS DOMAIN-CONTAINING PROTEIN"/>
    <property type="match status" value="1"/>
</dbReference>
<evidence type="ECO:0000256" key="1">
    <source>
        <dbReference type="ARBA" id="ARBA00023122"/>
    </source>
</evidence>
<evidence type="ECO:0000259" key="3">
    <source>
        <dbReference type="PROSITE" id="PS51371"/>
    </source>
</evidence>
<dbReference type="EMBL" id="CP065425">
    <property type="protein sequence ID" value="QQZ10588.1"/>
    <property type="molecule type" value="Genomic_DNA"/>
</dbReference>
<dbReference type="InterPro" id="IPR051257">
    <property type="entry name" value="Diverse_CBS-Domain"/>
</dbReference>
<dbReference type="CDD" id="cd04883">
    <property type="entry name" value="ACT_AcuB"/>
    <property type="match status" value="1"/>
</dbReference>
<dbReference type="RefSeq" id="WP_202779641.1">
    <property type="nucleotide sequence ID" value="NZ_CP065425.1"/>
</dbReference>
<dbReference type="Gene3D" id="3.10.580.10">
    <property type="entry name" value="CBS-domain"/>
    <property type="match status" value="1"/>
</dbReference>
<dbReference type="SUPFAM" id="SSF55021">
    <property type="entry name" value="ACT-like"/>
    <property type="match status" value="1"/>
</dbReference>
<evidence type="ECO:0000313" key="5">
    <source>
        <dbReference type="EMBL" id="QQZ10588.1"/>
    </source>
</evidence>
<dbReference type="InterPro" id="IPR046342">
    <property type="entry name" value="CBS_dom_sf"/>
</dbReference>
<dbReference type="InterPro" id="IPR000644">
    <property type="entry name" value="CBS_dom"/>
</dbReference>
<dbReference type="Pfam" id="PF01842">
    <property type="entry name" value="ACT"/>
    <property type="match status" value="1"/>
</dbReference>
<proteinExistence type="predicted"/>
<protein>
    <submittedName>
        <fullName evidence="5">Acetoin utilization AcuB family protein</fullName>
    </submittedName>
</protein>
<organism evidence="5 6">
    <name type="scientific">Heyndrickxia vini</name>
    <dbReference type="NCBI Taxonomy" id="1476025"/>
    <lineage>
        <taxon>Bacteria</taxon>
        <taxon>Bacillati</taxon>
        <taxon>Bacillota</taxon>
        <taxon>Bacilli</taxon>
        <taxon>Bacillales</taxon>
        <taxon>Bacillaceae</taxon>
        <taxon>Heyndrickxia</taxon>
    </lineage>
</organism>
<keyword evidence="1 2" id="KW-0129">CBS domain</keyword>
<feature type="domain" description="ACT" evidence="4">
    <location>
        <begin position="140"/>
        <end position="214"/>
    </location>
</feature>
<dbReference type="Pfam" id="PF00571">
    <property type="entry name" value="CBS"/>
    <property type="match status" value="2"/>
</dbReference>